<dbReference type="SUPFAM" id="SSF46689">
    <property type="entry name" value="Homeodomain-like"/>
    <property type="match status" value="1"/>
</dbReference>
<dbReference type="GO" id="GO:0000976">
    <property type="term" value="F:transcription cis-regulatory region binding"/>
    <property type="evidence" value="ECO:0007669"/>
    <property type="project" value="TreeGrafter"/>
</dbReference>
<evidence type="ECO:0000256" key="1">
    <source>
        <dbReference type="ARBA" id="ARBA00023015"/>
    </source>
</evidence>
<dbReference type="GO" id="GO:0003700">
    <property type="term" value="F:DNA-binding transcription factor activity"/>
    <property type="evidence" value="ECO:0007669"/>
    <property type="project" value="TreeGrafter"/>
</dbReference>
<keyword evidence="1" id="KW-0805">Transcription regulation</keyword>
<keyword evidence="7" id="KW-1185">Reference proteome</keyword>
<feature type="DNA-binding region" description="H-T-H motif" evidence="4">
    <location>
        <begin position="32"/>
        <end position="51"/>
    </location>
</feature>
<evidence type="ECO:0000256" key="4">
    <source>
        <dbReference type="PROSITE-ProRule" id="PRU00335"/>
    </source>
</evidence>
<dbReference type="Proteomes" id="UP000295075">
    <property type="component" value="Unassembled WGS sequence"/>
</dbReference>
<dbReference type="PROSITE" id="PS50977">
    <property type="entry name" value="HTH_TETR_2"/>
    <property type="match status" value="1"/>
</dbReference>
<dbReference type="OrthoDB" id="5112469at2"/>
<evidence type="ECO:0000313" key="7">
    <source>
        <dbReference type="Proteomes" id="UP000295075"/>
    </source>
</evidence>
<evidence type="ECO:0000256" key="3">
    <source>
        <dbReference type="ARBA" id="ARBA00023163"/>
    </source>
</evidence>
<evidence type="ECO:0000259" key="5">
    <source>
        <dbReference type="PROSITE" id="PS50977"/>
    </source>
</evidence>
<sequence>MTEIRLRADSARTVLTILEAAERTLSRKPNATMEEIAAAAGVARTTVHRRFATREALITALATWAAQQLSDAVDAARPDSTPPLIALYQATANVLAVKLSWGFAMNASVAPGNEAERIQAGVLERCDHLFARLAEAGILRPGITPLWARRVYYALLHEVCEEAAQHPDQPLDTNLTATQVIETLLHGVGTPGTTL</sequence>
<keyword evidence="2 4" id="KW-0238">DNA-binding</keyword>
<dbReference type="PANTHER" id="PTHR30055">
    <property type="entry name" value="HTH-TYPE TRANSCRIPTIONAL REGULATOR RUTR"/>
    <property type="match status" value="1"/>
</dbReference>
<keyword evidence="3" id="KW-0804">Transcription</keyword>
<gene>
    <name evidence="6" type="ORF">E1261_25690</name>
</gene>
<organism evidence="6 7">
    <name type="scientific">Kribbella albertanoniae</name>
    <dbReference type="NCBI Taxonomy" id="1266829"/>
    <lineage>
        <taxon>Bacteria</taxon>
        <taxon>Bacillati</taxon>
        <taxon>Actinomycetota</taxon>
        <taxon>Actinomycetes</taxon>
        <taxon>Propionibacteriales</taxon>
        <taxon>Kribbellaceae</taxon>
        <taxon>Kribbella</taxon>
    </lineage>
</organism>
<proteinExistence type="predicted"/>
<comment type="caution">
    <text evidence="6">The sequence shown here is derived from an EMBL/GenBank/DDBJ whole genome shotgun (WGS) entry which is preliminary data.</text>
</comment>
<feature type="domain" description="HTH tetR-type" evidence="5">
    <location>
        <begin position="11"/>
        <end position="69"/>
    </location>
</feature>
<dbReference type="InterPro" id="IPR050109">
    <property type="entry name" value="HTH-type_TetR-like_transc_reg"/>
</dbReference>
<dbReference type="PANTHER" id="PTHR30055:SF234">
    <property type="entry name" value="HTH-TYPE TRANSCRIPTIONAL REGULATOR BETI"/>
    <property type="match status" value="1"/>
</dbReference>
<reference evidence="6 7" key="1">
    <citation type="submission" date="2019-03" db="EMBL/GenBank/DDBJ databases">
        <title>Draft genome sequences of novel Actinobacteria.</title>
        <authorList>
            <person name="Sahin N."/>
            <person name="Ay H."/>
            <person name="Saygin H."/>
        </authorList>
    </citation>
    <scope>NUCLEOTIDE SEQUENCE [LARGE SCALE GENOMIC DNA]</scope>
    <source>
        <strain evidence="6 7">JCM 30547</strain>
    </source>
</reference>
<evidence type="ECO:0000256" key="2">
    <source>
        <dbReference type="ARBA" id="ARBA00023125"/>
    </source>
</evidence>
<accession>A0A4R4PRC5</accession>
<dbReference type="InterPro" id="IPR009057">
    <property type="entry name" value="Homeodomain-like_sf"/>
</dbReference>
<evidence type="ECO:0000313" key="6">
    <source>
        <dbReference type="EMBL" id="TDC24673.1"/>
    </source>
</evidence>
<dbReference type="AlphaFoldDB" id="A0A4R4PRC5"/>
<dbReference type="EMBL" id="SMKA01000136">
    <property type="protein sequence ID" value="TDC24673.1"/>
    <property type="molecule type" value="Genomic_DNA"/>
</dbReference>
<dbReference type="RefSeq" id="WP_132410774.1">
    <property type="nucleotide sequence ID" value="NZ_SMKA01000136.1"/>
</dbReference>
<dbReference type="InterPro" id="IPR001647">
    <property type="entry name" value="HTH_TetR"/>
</dbReference>
<dbReference type="Pfam" id="PF00440">
    <property type="entry name" value="TetR_N"/>
    <property type="match status" value="1"/>
</dbReference>
<protein>
    <submittedName>
        <fullName evidence="6">TetR/AcrR family transcriptional regulator</fullName>
    </submittedName>
</protein>
<dbReference type="Gene3D" id="1.10.357.10">
    <property type="entry name" value="Tetracycline Repressor, domain 2"/>
    <property type="match status" value="1"/>
</dbReference>
<name>A0A4R4PRC5_9ACTN</name>